<evidence type="ECO:0000313" key="3">
    <source>
        <dbReference type="Proteomes" id="UP001156691"/>
    </source>
</evidence>
<protein>
    <recommendedName>
        <fullName evidence="4">Lipase (Class 3)</fullName>
    </recommendedName>
</protein>
<accession>A0ABQ5W1R8</accession>
<evidence type="ECO:0000313" key="2">
    <source>
        <dbReference type="EMBL" id="GLQ53809.1"/>
    </source>
</evidence>
<sequence length="340" mass="37118">MPDDQEVLAQHEVAALASAAVYAHPASDEPLSDLPDFALDRVLTDDHCGTGFHAAGFVRDEVLVLAFRGSDEPLDLASGANLATCQYEPNRVRLLAYARDKRWRSVIITGHSLGGGLAQYLAYDLARDWPASRGQLMLVTFNGLGGVYGLTQMYGSIDPAIVGRLKITAYAHPDDVIARVGQQLGGITRLLVCERTPLPSLQACHGIRQFLSVDGVCALAQAYDHADRPYAIMRSATIIGDDLRAAVIAAHERLILQAVGKVLRVWLRIPVEERLEVLRFILSLTPVRRIVRRGAQFWFTCRTRLTALRRPPSQRPTPGAQAGARPSLSADRAKGEKGVT</sequence>
<proteinExistence type="predicted"/>
<feature type="compositionally biased region" description="Basic and acidic residues" evidence="1">
    <location>
        <begin position="331"/>
        <end position="340"/>
    </location>
</feature>
<comment type="caution">
    <text evidence="2">The sequence shown here is derived from an EMBL/GenBank/DDBJ whole genome shotgun (WGS) entry which is preliminary data.</text>
</comment>
<dbReference type="Pfam" id="PF26363">
    <property type="entry name" value="Phospholipase-like"/>
    <property type="match status" value="1"/>
</dbReference>
<dbReference type="InterPro" id="IPR029058">
    <property type="entry name" value="AB_hydrolase_fold"/>
</dbReference>
<evidence type="ECO:0000256" key="1">
    <source>
        <dbReference type="SAM" id="MobiDB-lite"/>
    </source>
</evidence>
<evidence type="ECO:0008006" key="4">
    <source>
        <dbReference type="Google" id="ProtNLM"/>
    </source>
</evidence>
<dbReference type="EMBL" id="BSNS01000007">
    <property type="protein sequence ID" value="GLQ53809.1"/>
    <property type="molecule type" value="Genomic_DNA"/>
</dbReference>
<dbReference type="SUPFAM" id="SSF53474">
    <property type="entry name" value="alpha/beta-Hydrolases"/>
    <property type="match status" value="1"/>
</dbReference>
<dbReference type="Gene3D" id="3.40.50.1820">
    <property type="entry name" value="alpha/beta hydrolase"/>
    <property type="match status" value="1"/>
</dbReference>
<dbReference type="Proteomes" id="UP001156691">
    <property type="component" value="Unassembled WGS sequence"/>
</dbReference>
<gene>
    <name evidence="2" type="ORF">GCM10010862_10680</name>
</gene>
<organism evidence="2 3">
    <name type="scientific">Devosia nitrariae</name>
    <dbReference type="NCBI Taxonomy" id="2071872"/>
    <lineage>
        <taxon>Bacteria</taxon>
        <taxon>Pseudomonadati</taxon>
        <taxon>Pseudomonadota</taxon>
        <taxon>Alphaproteobacteria</taxon>
        <taxon>Hyphomicrobiales</taxon>
        <taxon>Devosiaceae</taxon>
        <taxon>Devosia</taxon>
    </lineage>
</organism>
<dbReference type="RefSeq" id="WP_284339262.1">
    <property type="nucleotide sequence ID" value="NZ_BSNS01000007.1"/>
</dbReference>
<keyword evidence="3" id="KW-1185">Reference proteome</keyword>
<name>A0ABQ5W1R8_9HYPH</name>
<feature type="region of interest" description="Disordered" evidence="1">
    <location>
        <begin position="309"/>
        <end position="340"/>
    </location>
</feature>
<reference evidence="3" key="1">
    <citation type="journal article" date="2019" name="Int. J. Syst. Evol. Microbiol.">
        <title>The Global Catalogue of Microorganisms (GCM) 10K type strain sequencing project: providing services to taxonomists for standard genome sequencing and annotation.</title>
        <authorList>
            <consortium name="The Broad Institute Genomics Platform"/>
            <consortium name="The Broad Institute Genome Sequencing Center for Infectious Disease"/>
            <person name="Wu L."/>
            <person name="Ma J."/>
        </authorList>
    </citation>
    <scope>NUCLEOTIDE SEQUENCE [LARGE SCALE GENOMIC DNA]</scope>
    <source>
        <strain evidence="3">NBRC 112416</strain>
    </source>
</reference>